<dbReference type="PROSITE" id="PS51349">
    <property type="entry name" value="FMN_HYDROXY_ACID_DH_2"/>
    <property type="match status" value="1"/>
</dbReference>
<feature type="binding site" evidence="7">
    <location>
        <position position="171"/>
    </location>
    <ligand>
        <name>glyoxylate</name>
        <dbReference type="ChEBI" id="CHEBI:36655"/>
    </ligand>
</feature>
<evidence type="ECO:0000256" key="5">
    <source>
        <dbReference type="ARBA" id="ARBA00024042"/>
    </source>
</evidence>
<organism evidence="9 10">
    <name type="scientific">Ramlibacter rhizophilus</name>
    <dbReference type="NCBI Taxonomy" id="1781167"/>
    <lineage>
        <taxon>Bacteria</taxon>
        <taxon>Pseudomonadati</taxon>
        <taxon>Pseudomonadota</taxon>
        <taxon>Betaproteobacteria</taxon>
        <taxon>Burkholderiales</taxon>
        <taxon>Comamonadaceae</taxon>
        <taxon>Ramlibacter</taxon>
    </lineage>
</organism>
<evidence type="ECO:0000313" key="9">
    <source>
        <dbReference type="EMBL" id="TFZ01280.1"/>
    </source>
</evidence>
<keyword evidence="4" id="KW-0560">Oxidoreductase</keyword>
<dbReference type="GO" id="GO:0005886">
    <property type="term" value="C:plasma membrane"/>
    <property type="evidence" value="ECO:0007669"/>
    <property type="project" value="TreeGrafter"/>
</dbReference>
<feature type="binding site" evidence="7">
    <location>
        <position position="250"/>
    </location>
    <ligand>
        <name>FMN</name>
        <dbReference type="ChEBI" id="CHEBI:58210"/>
    </ligand>
</feature>
<dbReference type="FunFam" id="3.20.20.70:FF:000029">
    <property type="entry name" value="L-lactate dehydrogenase"/>
    <property type="match status" value="1"/>
</dbReference>
<keyword evidence="2 7" id="KW-0285">Flavoprotein</keyword>
<dbReference type="Pfam" id="PF01070">
    <property type="entry name" value="FMN_dh"/>
    <property type="match status" value="1"/>
</dbReference>
<feature type="active site" description="Proton acceptor" evidence="6">
    <location>
        <position position="274"/>
    </location>
</feature>
<dbReference type="AlphaFoldDB" id="A0A4Z0BS76"/>
<dbReference type="Proteomes" id="UP000297564">
    <property type="component" value="Unassembled WGS sequence"/>
</dbReference>
<dbReference type="Gene3D" id="3.20.20.70">
    <property type="entry name" value="Aldolase class I"/>
    <property type="match status" value="1"/>
</dbReference>
<dbReference type="GO" id="GO:0009060">
    <property type="term" value="P:aerobic respiration"/>
    <property type="evidence" value="ECO:0007669"/>
    <property type="project" value="TreeGrafter"/>
</dbReference>
<dbReference type="PANTHER" id="PTHR10578:SF107">
    <property type="entry name" value="2-HYDROXYACID OXIDASE 1"/>
    <property type="match status" value="1"/>
</dbReference>
<evidence type="ECO:0000256" key="7">
    <source>
        <dbReference type="PIRSR" id="PIRSR000138-2"/>
    </source>
</evidence>
<evidence type="ECO:0000313" key="10">
    <source>
        <dbReference type="Proteomes" id="UP000297564"/>
    </source>
</evidence>
<reference evidence="9 10" key="1">
    <citation type="submission" date="2019-03" db="EMBL/GenBank/DDBJ databases">
        <title>Ramlibacter rhizophilus CCTCC AB2015357, whole genome shotgun sequence.</title>
        <authorList>
            <person name="Zhang X."/>
            <person name="Feng G."/>
            <person name="Zhu H."/>
        </authorList>
    </citation>
    <scope>NUCLEOTIDE SEQUENCE [LARGE SCALE GENOMIC DNA]</scope>
    <source>
        <strain evidence="9 10">CCTCC AB2015357</strain>
    </source>
</reference>
<dbReference type="CDD" id="cd02809">
    <property type="entry name" value="alpha_hydroxyacid_oxid_FMN"/>
    <property type="match status" value="1"/>
</dbReference>
<feature type="binding site" evidence="7">
    <location>
        <position position="277"/>
    </location>
    <ligand>
        <name>glyoxylate</name>
        <dbReference type="ChEBI" id="CHEBI:36655"/>
    </ligand>
</feature>
<dbReference type="PIRSF" id="PIRSF000138">
    <property type="entry name" value="Al-hdrx_acd_dh"/>
    <property type="match status" value="1"/>
</dbReference>
<comment type="similarity">
    <text evidence="5">Belongs to the FMN-dependent alpha-hydroxy acid dehydrogenase family.</text>
</comment>
<comment type="cofactor">
    <cofactor evidence="1">
        <name>FMN</name>
        <dbReference type="ChEBI" id="CHEBI:58210"/>
    </cofactor>
</comment>
<feature type="binding site" evidence="7">
    <location>
        <begin position="328"/>
        <end position="329"/>
    </location>
    <ligand>
        <name>FMN</name>
        <dbReference type="ChEBI" id="CHEBI:58210"/>
    </ligand>
</feature>
<feature type="binding site" evidence="7">
    <location>
        <position position="272"/>
    </location>
    <ligand>
        <name>FMN</name>
        <dbReference type="ChEBI" id="CHEBI:58210"/>
    </ligand>
</feature>
<dbReference type="InterPro" id="IPR037396">
    <property type="entry name" value="FMN_HAD"/>
</dbReference>
<protein>
    <submittedName>
        <fullName evidence="9">Alpha-hydroxy-acid oxidizing protein</fullName>
    </submittedName>
</protein>
<feature type="domain" description="FMN hydroxy acid dehydrogenase" evidence="8">
    <location>
        <begin position="5"/>
        <end position="379"/>
    </location>
</feature>
<dbReference type="RefSeq" id="WP_135284578.1">
    <property type="nucleotide sequence ID" value="NZ_SMLL01000003.1"/>
</dbReference>
<accession>A0A4Z0BS76</accession>
<sequence>MHAAARCDRAWSIDELRRLARARLPRPVFDFYDGGAEDEETLRAEREAFARTALVPRRLVDVRQVRTDGMLLGAPASLPLAVAPMGAVAYGWPDGDIAIARAAAAAGIPYTLSTMAAASLERVADEAPGRLWFQAHLLWPRERTLALVERARVAGYEALVVTADLPVGGKRERDLRHALAMPFRLRPRHLPAFAARPGWCLDLLRHGLPQMPNMQAGTGASSIGAGFDAGFDGAALRALREAWPRRLVVKGLLHPQDAALAVKAGADAIVVSTHGGRQLDGCMTALDALPTVVQAVAGRAEVLLDGGVRRGRDVLKALACGADGVMLGRAILWGACAGGEAGAARAITLIAQELVRTMQLCGITSLQDHGRLRDLCLSPAAPASAAD</sequence>
<name>A0A4Z0BS76_9BURK</name>
<proteinExistence type="inferred from homology"/>
<gene>
    <name evidence="9" type="ORF">EZ242_07815</name>
</gene>
<feature type="binding site" evidence="7">
    <location>
        <position position="113"/>
    </location>
    <ligand>
        <name>FMN</name>
        <dbReference type="ChEBI" id="CHEBI:58210"/>
    </ligand>
</feature>
<evidence type="ECO:0000259" key="8">
    <source>
        <dbReference type="PROSITE" id="PS51349"/>
    </source>
</evidence>
<dbReference type="EMBL" id="SMLL01000003">
    <property type="protein sequence ID" value="TFZ01280.1"/>
    <property type="molecule type" value="Genomic_DNA"/>
</dbReference>
<dbReference type="PANTHER" id="PTHR10578">
    <property type="entry name" value="S -2-HYDROXY-ACID OXIDASE-RELATED"/>
    <property type="match status" value="1"/>
</dbReference>
<feature type="binding site" evidence="7">
    <location>
        <position position="274"/>
    </location>
    <ligand>
        <name>glyoxylate</name>
        <dbReference type="ChEBI" id="CHEBI:36655"/>
    </ligand>
</feature>
<feature type="binding site" evidence="7">
    <location>
        <begin position="305"/>
        <end position="309"/>
    </location>
    <ligand>
        <name>FMN</name>
        <dbReference type="ChEBI" id="CHEBI:58210"/>
    </ligand>
</feature>
<keyword evidence="3 7" id="KW-0288">FMN</keyword>
<keyword evidence="10" id="KW-1185">Reference proteome</keyword>
<evidence type="ECO:0000256" key="4">
    <source>
        <dbReference type="ARBA" id="ARBA00023002"/>
    </source>
</evidence>
<feature type="binding site" evidence="7">
    <location>
        <position position="134"/>
    </location>
    <ligand>
        <name>FMN</name>
        <dbReference type="ChEBI" id="CHEBI:58210"/>
    </ligand>
</feature>
<evidence type="ECO:0000256" key="3">
    <source>
        <dbReference type="ARBA" id="ARBA00022643"/>
    </source>
</evidence>
<feature type="binding site" evidence="7">
    <location>
        <begin position="84"/>
        <end position="86"/>
    </location>
    <ligand>
        <name>FMN</name>
        <dbReference type="ChEBI" id="CHEBI:58210"/>
    </ligand>
</feature>
<evidence type="ECO:0000256" key="1">
    <source>
        <dbReference type="ARBA" id="ARBA00001917"/>
    </source>
</evidence>
<evidence type="ECO:0000256" key="6">
    <source>
        <dbReference type="PIRSR" id="PIRSR000138-1"/>
    </source>
</evidence>
<dbReference type="OrthoDB" id="9770452at2"/>
<dbReference type="InterPro" id="IPR013785">
    <property type="entry name" value="Aldolase_TIM"/>
</dbReference>
<dbReference type="GO" id="GO:0010181">
    <property type="term" value="F:FMN binding"/>
    <property type="evidence" value="ECO:0007669"/>
    <property type="project" value="InterPro"/>
</dbReference>
<dbReference type="GO" id="GO:0004459">
    <property type="term" value="F:L-lactate dehydrogenase (NAD+) activity"/>
    <property type="evidence" value="ECO:0007669"/>
    <property type="project" value="TreeGrafter"/>
</dbReference>
<feature type="binding site" evidence="7">
    <location>
        <position position="162"/>
    </location>
    <ligand>
        <name>FMN</name>
        <dbReference type="ChEBI" id="CHEBI:58210"/>
    </ligand>
</feature>
<dbReference type="SUPFAM" id="SSF51395">
    <property type="entry name" value="FMN-linked oxidoreductases"/>
    <property type="match status" value="1"/>
</dbReference>
<evidence type="ECO:0000256" key="2">
    <source>
        <dbReference type="ARBA" id="ARBA00022630"/>
    </source>
</evidence>
<dbReference type="InterPro" id="IPR012133">
    <property type="entry name" value="Alpha-hydoxy_acid_DH_FMN"/>
</dbReference>
<comment type="caution">
    <text evidence="9">The sequence shown here is derived from an EMBL/GenBank/DDBJ whole genome shotgun (WGS) entry which is preliminary data.</text>
</comment>
<dbReference type="InterPro" id="IPR000262">
    <property type="entry name" value="FMN-dep_DH"/>
</dbReference>